<sequence>MSKQSAQLEWYGTIFQQSLSEKKPLHFMLNNVEDTFELINQSLE</sequence>
<comment type="caution">
    <text evidence="1">The sequence shown here is derived from an EMBL/GenBank/DDBJ whole genome shotgun (WGS) entry which is preliminary data.</text>
</comment>
<keyword evidence="2" id="KW-1185">Reference proteome</keyword>
<proteinExistence type="predicted"/>
<evidence type="ECO:0000313" key="2">
    <source>
        <dbReference type="Proteomes" id="UP000789860"/>
    </source>
</evidence>
<dbReference type="EMBL" id="CAJVPM010001331">
    <property type="protein sequence ID" value="CAG8464662.1"/>
    <property type="molecule type" value="Genomic_DNA"/>
</dbReference>
<protein>
    <submittedName>
        <fullName evidence="1">4273_t:CDS:1</fullName>
    </submittedName>
</protein>
<organism evidence="1 2">
    <name type="scientific">Scutellospora calospora</name>
    <dbReference type="NCBI Taxonomy" id="85575"/>
    <lineage>
        <taxon>Eukaryota</taxon>
        <taxon>Fungi</taxon>
        <taxon>Fungi incertae sedis</taxon>
        <taxon>Mucoromycota</taxon>
        <taxon>Glomeromycotina</taxon>
        <taxon>Glomeromycetes</taxon>
        <taxon>Diversisporales</taxon>
        <taxon>Gigasporaceae</taxon>
        <taxon>Scutellospora</taxon>
    </lineage>
</organism>
<name>A0ACA9KCG3_9GLOM</name>
<accession>A0ACA9KCG3</accession>
<gene>
    <name evidence="1" type="ORF">SCALOS_LOCUS1764</name>
</gene>
<evidence type="ECO:0000313" key="1">
    <source>
        <dbReference type="EMBL" id="CAG8464662.1"/>
    </source>
</evidence>
<dbReference type="Proteomes" id="UP000789860">
    <property type="component" value="Unassembled WGS sequence"/>
</dbReference>
<reference evidence="1" key="1">
    <citation type="submission" date="2021-06" db="EMBL/GenBank/DDBJ databases">
        <authorList>
            <person name="Kallberg Y."/>
            <person name="Tangrot J."/>
            <person name="Rosling A."/>
        </authorList>
    </citation>
    <scope>NUCLEOTIDE SEQUENCE</scope>
    <source>
        <strain evidence="1">AU212A</strain>
    </source>
</reference>